<dbReference type="SUPFAM" id="SSF50978">
    <property type="entry name" value="WD40 repeat-like"/>
    <property type="match status" value="1"/>
</dbReference>
<sequence length="355" mass="39612">MSSLPCFPTTGEKPEISQGTNERDPSNSTGVLQLQPILATGGYDRTIRLWQPYTGQRIRTLVHSSSQVNSLAISSTHDLLAAGGYERIRLYDFNRPYPTAQIDFGLHKNVTRVGFQQQGNRWLYTGGEDGKVCLWDINATKRPSCMHIFECQRPVNALCLLPNQVELLIAMQQGGIYLWDIRSDQYDLVSPEADCAVQDVTVSPNGAYMAAITSQGKCFIWTLTAQGTGLTKMESAICLKAHRKYGLRCRFSPDSSLLVTCSGDGTARIYRTDRWMLQAELPIERFWMWDAVFNYNSKYIITASSDCLARLWDIETNRVERLYSGHLKAVTALALRDVSVGSTADTTGKGLSSTH</sequence>
<dbReference type="PROSITE" id="PS50082">
    <property type="entry name" value="WD_REPEATS_2"/>
    <property type="match status" value="2"/>
</dbReference>
<dbReference type="InterPro" id="IPR001680">
    <property type="entry name" value="WD40_rpt"/>
</dbReference>
<comment type="subunit">
    <text evidence="5">Part of TORC1 complex. Part of the TORC2 complex.</text>
</comment>
<dbReference type="Gene3D" id="2.130.10.10">
    <property type="entry name" value="YVTN repeat-like/Quinoprotein amine dehydrogenase"/>
    <property type="match status" value="1"/>
</dbReference>
<proteinExistence type="inferred from homology"/>
<dbReference type="GO" id="GO:0005737">
    <property type="term" value="C:cytoplasm"/>
    <property type="evidence" value="ECO:0007669"/>
    <property type="project" value="UniProtKB-SubCell"/>
</dbReference>
<evidence type="ECO:0000256" key="5">
    <source>
        <dbReference type="RuleBase" id="RU369068"/>
    </source>
</evidence>
<dbReference type="PRINTS" id="PR00320">
    <property type="entry name" value="GPROTEINBRPT"/>
</dbReference>
<dbReference type="InterPro" id="IPR015943">
    <property type="entry name" value="WD40/YVTN_repeat-like_dom_sf"/>
</dbReference>
<feature type="region of interest" description="Disordered" evidence="6">
    <location>
        <begin position="1"/>
        <end position="30"/>
    </location>
</feature>
<dbReference type="InterPro" id="IPR036322">
    <property type="entry name" value="WD40_repeat_dom_sf"/>
</dbReference>
<comment type="subcellular location">
    <subcellularLocation>
        <location evidence="5">Cytoplasm</location>
    </subcellularLocation>
</comment>
<dbReference type="PANTHER" id="PTHR19842:SF0">
    <property type="entry name" value="TARGET OF RAPAMYCIN COMPLEX SUBUNIT LST8"/>
    <property type="match status" value="1"/>
</dbReference>
<accession>A0A182K8F3</accession>
<comment type="similarity">
    <text evidence="1 5">Belongs to the WD repeat LST8 family.</text>
</comment>
<evidence type="ECO:0000313" key="7">
    <source>
        <dbReference type="EnsemblMetazoa" id="ACHR007038-PA"/>
    </source>
</evidence>
<dbReference type="STRING" id="43041.A0A182K8F3"/>
<evidence type="ECO:0000256" key="1">
    <source>
        <dbReference type="ARBA" id="ARBA00009890"/>
    </source>
</evidence>
<dbReference type="SMART" id="SM00320">
    <property type="entry name" value="WD40"/>
    <property type="match status" value="7"/>
</dbReference>
<comment type="function">
    <text evidence="5">Subunit of TORC1 and TORC2, which regulate cell growth and survival in response to nutrient and hormonal signals.</text>
</comment>
<name>A0A182K8F3_9DIPT</name>
<dbReference type="GO" id="GO:0031929">
    <property type="term" value="P:TOR signaling"/>
    <property type="evidence" value="ECO:0007669"/>
    <property type="project" value="UniProtKB-UniRule"/>
</dbReference>
<dbReference type="InterPro" id="IPR019775">
    <property type="entry name" value="WD40_repeat_CS"/>
</dbReference>
<keyword evidence="8" id="KW-1185">Reference proteome</keyword>
<evidence type="ECO:0000256" key="4">
    <source>
        <dbReference type="PROSITE-ProRule" id="PRU00221"/>
    </source>
</evidence>
<dbReference type="PROSITE" id="PS00678">
    <property type="entry name" value="WD_REPEATS_1"/>
    <property type="match status" value="1"/>
</dbReference>
<dbReference type="Proteomes" id="UP000075881">
    <property type="component" value="Unassembled WGS sequence"/>
</dbReference>
<dbReference type="PANTHER" id="PTHR19842">
    <property type="entry name" value="G BETA-LIKE PROTEIN GBL"/>
    <property type="match status" value="1"/>
</dbReference>
<keyword evidence="2 4" id="KW-0853">WD repeat</keyword>
<feature type="repeat" description="WD" evidence="4">
    <location>
        <begin position="293"/>
        <end position="322"/>
    </location>
</feature>
<dbReference type="GO" id="GO:0031932">
    <property type="term" value="C:TORC2 complex"/>
    <property type="evidence" value="ECO:0007669"/>
    <property type="project" value="UniProtKB-UniRule"/>
</dbReference>
<dbReference type="GO" id="GO:0031931">
    <property type="term" value="C:TORC1 complex"/>
    <property type="evidence" value="ECO:0007669"/>
    <property type="project" value="UniProtKB-UniRule"/>
</dbReference>
<evidence type="ECO:0000256" key="6">
    <source>
        <dbReference type="SAM" id="MobiDB-lite"/>
    </source>
</evidence>
<evidence type="ECO:0000256" key="2">
    <source>
        <dbReference type="ARBA" id="ARBA00022574"/>
    </source>
</evidence>
<dbReference type="Pfam" id="PF00400">
    <property type="entry name" value="WD40"/>
    <property type="match status" value="5"/>
</dbReference>
<dbReference type="VEuPathDB" id="VectorBase:ACHR007038"/>
<dbReference type="GO" id="GO:0032956">
    <property type="term" value="P:regulation of actin cytoskeleton organization"/>
    <property type="evidence" value="ECO:0007669"/>
    <property type="project" value="TreeGrafter"/>
</dbReference>
<keyword evidence="3 5" id="KW-0677">Repeat</keyword>
<protein>
    <recommendedName>
        <fullName evidence="5">Target of rapamycin complex subunit lst8</fullName>
        <shortName evidence="5">TORC subunit lst8</shortName>
    </recommendedName>
</protein>
<dbReference type="InterPro" id="IPR037588">
    <property type="entry name" value="MLST8"/>
</dbReference>
<organism evidence="7 8">
    <name type="scientific">Anopheles christyi</name>
    <dbReference type="NCBI Taxonomy" id="43041"/>
    <lineage>
        <taxon>Eukaryota</taxon>
        <taxon>Metazoa</taxon>
        <taxon>Ecdysozoa</taxon>
        <taxon>Arthropoda</taxon>
        <taxon>Hexapoda</taxon>
        <taxon>Insecta</taxon>
        <taxon>Pterygota</taxon>
        <taxon>Neoptera</taxon>
        <taxon>Endopterygota</taxon>
        <taxon>Diptera</taxon>
        <taxon>Nematocera</taxon>
        <taxon>Culicoidea</taxon>
        <taxon>Culicidae</taxon>
        <taxon>Anophelinae</taxon>
        <taxon>Anopheles</taxon>
    </lineage>
</organism>
<dbReference type="EnsemblMetazoa" id="ACHR007038-RA">
    <property type="protein sequence ID" value="ACHR007038-PA"/>
    <property type="gene ID" value="ACHR007038"/>
</dbReference>
<feature type="repeat" description="WD" evidence="4">
    <location>
        <begin position="38"/>
        <end position="60"/>
    </location>
</feature>
<evidence type="ECO:0000256" key="3">
    <source>
        <dbReference type="ARBA" id="ARBA00022737"/>
    </source>
</evidence>
<dbReference type="AlphaFoldDB" id="A0A182K8F3"/>
<dbReference type="InterPro" id="IPR020472">
    <property type="entry name" value="WD40_PAC1"/>
</dbReference>
<keyword evidence="5" id="KW-0963">Cytoplasm</keyword>
<evidence type="ECO:0000313" key="8">
    <source>
        <dbReference type="Proteomes" id="UP000075881"/>
    </source>
</evidence>
<reference evidence="7" key="2">
    <citation type="submission" date="2020-05" db="UniProtKB">
        <authorList>
            <consortium name="EnsemblMetazoa"/>
        </authorList>
    </citation>
    <scope>IDENTIFICATION</scope>
    <source>
        <strain evidence="7">ACHKN1017</strain>
    </source>
</reference>
<reference evidence="8" key="1">
    <citation type="submission" date="2013-03" db="EMBL/GenBank/DDBJ databases">
        <title>The Genome Sequence of Anopheles christyi ACHKN1017.</title>
        <authorList>
            <consortium name="The Broad Institute Genomics Platform"/>
            <person name="Neafsey D.E."/>
            <person name="Besansky N."/>
            <person name="Walker B."/>
            <person name="Young S.K."/>
            <person name="Zeng Q."/>
            <person name="Gargeya S."/>
            <person name="Fitzgerald M."/>
            <person name="Haas B."/>
            <person name="Abouelleil A."/>
            <person name="Allen A.W."/>
            <person name="Alvarado L."/>
            <person name="Arachchi H.M."/>
            <person name="Berlin A.M."/>
            <person name="Chapman S.B."/>
            <person name="Gainer-Dewar J."/>
            <person name="Goldberg J."/>
            <person name="Griggs A."/>
            <person name="Gujja S."/>
            <person name="Hansen M."/>
            <person name="Howarth C."/>
            <person name="Imamovic A."/>
            <person name="Ireland A."/>
            <person name="Larimer J."/>
            <person name="McCowan C."/>
            <person name="Murphy C."/>
            <person name="Pearson M."/>
            <person name="Poon T.W."/>
            <person name="Priest M."/>
            <person name="Roberts A."/>
            <person name="Saif S."/>
            <person name="Shea T."/>
            <person name="Sisk P."/>
            <person name="Sykes S."/>
            <person name="Wortman J."/>
            <person name="Nusbaum C."/>
            <person name="Birren B."/>
        </authorList>
    </citation>
    <scope>NUCLEOTIDE SEQUENCE [LARGE SCALE GENOMIC DNA]</scope>
    <source>
        <strain evidence="8">ACHKN1017</strain>
    </source>
</reference>